<dbReference type="Pfam" id="PF00501">
    <property type="entry name" value="AMP-binding"/>
    <property type="match status" value="1"/>
</dbReference>
<gene>
    <name evidence="5" type="ORF">RVR_9557</name>
</gene>
<reference evidence="5 6" key="2">
    <citation type="journal article" date="2011" name="J. Antibiot.">
        <title>Furaquinocins I and J: novel polyketide isoprenoid hybrid compounds from Streptomyces reveromyceticus SN-593.</title>
        <authorList>
            <person name="Panthee S."/>
            <person name="Takahashi S."/>
            <person name="Takagi H."/>
            <person name="Nogawa T."/>
            <person name="Oowada E."/>
            <person name="Uramoto M."/>
            <person name="Osada H."/>
        </authorList>
    </citation>
    <scope>NUCLEOTIDE SEQUENCE [LARGE SCALE GENOMIC DNA]</scope>
    <source>
        <strain evidence="5 6">SN-593</strain>
    </source>
</reference>
<dbReference type="KEGG" id="arev:RVR_9557"/>
<reference evidence="5 6" key="3">
    <citation type="journal article" date="2011" name="Nat. Chem. Biol.">
        <title>Reveromycin A biosynthesis uses RevG and RevJ for stereospecific spiroacetal formation.</title>
        <authorList>
            <person name="Takahashi S."/>
            <person name="Toyoda A."/>
            <person name="Sekiyama Y."/>
            <person name="Takagi H."/>
            <person name="Nogawa T."/>
            <person name="Uramoto M."/>
            <person name="Suzuki R."/>
            <person name="Koshino H."/>
            <person name="Kumano T."/>
            <person name="Panthee S."/>
            <person name="Dairi T."/>
            <person name="Ishikawa J."/>
            <person name="Ikeda H."/>
            <person name="Sakaki Y."/>
            <person name="Osada H."/>
        </authorList>
    </citation>
    <scope>NUCLEOTIDE SEQUENCE [LARGE SCALE GENOMIC DNA]</scope>
    <source>
        <strain evidence="5 6">SN-593</strain>
    </source>
</reference>
<keyword evidence="6" id="KW-1185">Reference proteome</keyword>
<name>A0A7U3VSH4_9ACTN</name>
<dbReference type="InterPro" id="IPR020845">
    <property type="entry name" value="AMP-binding_CS"/>
</dbReference>
<comment type="similarity">
    <text evidence="1">Belongs to the ATP-dependent AMP-binding enzyme family.</text>
</comment>
<dbReference type="PROSITE" id="PS00455">
    <property type="entry name" value="AMP_BINDING"/>
    <property type="match status" value="1"/>
</dbReference>
<dbReference type="Gene3D" id="3.30.300.30">
    <property type="match status" value="1"/>
</dbReference>
<evidence type="ECO:0000256" key="2">
    <source>
        <dbReference type="ARBA" id="ARBA00022598"/>
    </source>
</evidence>
<evidence type="ECO:0000259" key="4">
    <source>
        <dbReference type="Pfam" id="PF13193"/>
    </source>
</evidence>
<proteinExistence type="inferred from homology"/>
<dbReference type="AlphaFoldDB" id="A0A7U3VSH4"/>
<reference evidence="5 6" key="4">
    <citation type="journal article" date="2020" name="Sci. Rep.">
        <title>beta-carboline chemical signals induce reveromycin production through a LuxR family regulator in Streptomyces sp. SN-593.</title>
        <authorList>
            <person name="Panthee S."/>
            <person name="Kito N."/>
            <person name="Hayashi T."/>
            <person name="Shimizu T."/>
            <person name="Ishikawa J."/>
            <person name="Hamamoto H."/>
            <person name="Osada H."/>
            <person name="Takahashi S."/>
        </authorList>
    </citation>
    <scope>NUCLEOTIDE SEQUENCE [LARGE SCALE GENOMIC DNA]</scope>
    <source>
        <strain evidence="5 6">SN-593</strain>
    </source>
</reference>
<dbReference type="InterPro" id="IPR045851">
    <property type="entry name" value="AMP-bd_C_sf"/>
</dbReference>
<dbReference type="InterPro" id="IPR025110">
    <property type="entry name" value="AMP-bd_C"/>
</dbReference>
<dbReference type="SUPFAM" id="SSF56801">
    <property type="entry name" value="Acetyl-CoA synthetase-like"/>
    <property type="match status" value="1"/>
</dbReference>
<keyword evidence="2" id="KW-0436">Ligase</keyword>
<evidence type="ECO:0000256" key="1">
    <source>
        <dbReference type="ARBA" id="ARBA00006432"/>
    </source>
</evidence>
<reference evidence="5 6" key="1">
    <citation type="journal article" date="2010" name="J. Bacteriol.">
        <title>Biochemical characterization of a novel indole prenyltransferase from Streptomyces sp. SN-593.</title>
        <authorList>
            <person name="Takahashi S."/>
            <person name="Takagi H."/>
            <person name="Toyoda A."/>
            <person name="Uramoto M."/>
            <person name="Nogawa T."/>
            <person name="Ueki M."/>
            <person name="Sakaki Y."/>
            <person name="Osada H."/>
        </authorList>
    </citation>
    <scope>NUCLEOTIDE SEQUENCE [LARGE SCALE GENOMIC DNA]</scope>
    <source>
        <strain evidence="5 6">SN-593</strain>
    </source>
</reference>
<evidence type="ECO:0000313" key="5">
    <source>
        <dbReference type="EMBL" id="BBB01923.1"/>
    </source>
</evidence>
<evidence type="ECO:0000313" key="6">
    <source>
        <dbReference type="Proteomes" id="UP000595703"/>
    </source>
</evidence>
<dbReference type="InterPro" id="IPR042099">
    <property type="entry name" value="ANL_N_sf"/>
</dbReference>
<protein>
    <submittedName>
        <fullName evidence="5">Putative acyl-CoA synthetase</fullName>
    </submittedName>
</protein>
<dbReference type="Proteomes" id="UP000595703">
    <property type="component" value="Chromosome"/>
</dbReference>
<evidence type="ECO:0000259" key="3">
    <source>
        <dbReference type="Pfam" id="PF00501"/>
    </source>
</evidence>
<feature type="domain" description="AMP-dependent synthetase/ligase" evidence="3">
    <location>
        <begin position="5"/>
        <end position="364"/>
    </location>
</feature>
<dbReference type="GO" id="GO:0006631">
    <property type="term" value="P:fatty acid metabolic process"/>
    <property type="evidence" value="ECO:0007669"/>
    <property type="project" value="TreeGrafter"/>
</dbReference>
<dbReference type="GO" id="GO:0031956">
    <property type="term" value="F:medium-chain fatty acid-CoA ligase activity"/>
    <property type="evidence" value="ECO:0007669"/>
    <property type="project" value="TreeGrafter"/>
</dbReference>
<feature type="domain" description="AMP-binding enzyme C-terminal" evidence="4">
    <location>
        <begin position="416"/>
        <end position="488"/>
    </location>
</feature>
<dbReference type="Pfam" id="PF13193">
    <property type="entry name" value="AMP-binding_C"/>
    <property type="match status" value="1"/>
</dbReference>
<dbReference type="PANTHER" id="PTHR43201:SF5">
    <property type="entry name" value="MEDIUM-CHAIN ACYL-COA LIGASE ACSF2, MITOCHONDRIAL"/>
    <property type="match status" value="1"/>
</dbReference>
<organism evidence="5 6">
    <name type="scientific">Actinacidiphila reveromycinica</name>
    <dbReference type="NCBI Taxonomy" id="659352"/>
    <lineage>
        <taxon>Bacteria</taxon>
        <taxon>Bacillati</taxon>
        <taxon>Actinomycetota</taxon>
        <taxon>Actinomycetes</taxon>
        <taxon>Kitasatosporales</taxon>
        <taxon>Streptomycetaceae</taxon>
        <taxon>Actinacidiphila</taxon>
    </lineage>
</organism>
<dbReference type="EMBL" id="AP018365">
    <property type="protein sequence ID" value="BBB01923.1"/>
    <property type="molecule type" value="Genomic_DNA"/>
</dbReference>
<dbReference type="Gene3D" id="3.40.50.12780">
    <property type="entry name" value="N-terminal domain of ligase-like"/>
    <property type="match status" value="1"/>
</dbReference>
<dbReference type="PANTHER" id="PTHR43201">
    <property type="entry name" value="ACYL-COA SYNTHETASE"/>
    <property type="match status" value="1"/>
</dbReference>
<dbReference type="InterPro" id="IPR000873">
    <property type="entry name" value="AMP-dep_synth/lig_dom"/>
</dbReference>
<accession>A0A7U3VSH4</accession>
<sequence>MRRPEAWVRDCPDKPAVVDGERTLTWREWNSAADRLADWLDRTVPDNPVAAVYLHSRVEWFVVNLALAKLDRQQVAVNWRLSVSEVRHVLADSGAGVLFLDAPDPLAGARLCEGLDTLAVPLRGDGAGVDLPTAIRLGRDTPRVSTGRARPVIYTSGTTGRPKGVVKANGRDDTAPPAVLAYLAARRRRYPATADNRTLVSLPLHHGAGEGQAQRALAAGGTVYLMDRFDPEGALELIQRHRITEWSTVPTMLFRLRALPAEVLERYDVSSLERVGVGGASVPYALKDWAIDFFGEGRLHEAYGATEVGTITSMPPHLHREKPYSCGKALDLVELRVVDRQGNTVPAGTEGELQVRTPLTIDRYVGGPELGGDDLTEDGFFRVGDLGRLDEDGFLYVTGRAKDMVVSGGVNIYPAEVEQALRECPGVVDAAVVGVPDEEMGELVVAYCEVGPGSDLTREALLEHAAERLAAFKLPRRVHLVPELPRNAMLKVVKNTLRAWAAEEPESAR</sequence>